<accession>A0A4Y2S6F2</accession>
<comment type="caution">
    <text evidence="1">The sequence shown here is derived from an EMBL/GenBank/DDBJ whole genome shotgun (WGS) entry which is preliminary data.</text>
</comment>
<evidence type="ECO:0000313" key="1">
    <source>
        <dbReference type="EMBL" id="GBN83587.1"/>
    </source>
</evidence>
<sequence>MYPTVHDCWKQWSKEYSQEDRDPQRGTYEGRSSSSAFGMRVIVLRLRQKFSVGTTVTERTVTNRLALRTARARRPVACIPLTQTHAVSDVSGVASIGG</sequence>
<organism evidence="1 2">
    <name type="scientific">Araneus ventricosus</name>
    <name type="common">Orbweaver spider</name>
    <name type="synonym">Epeira ventricosa</name>
    <dbReference type="NCBI Taxonomy" id="182803"/>
    <lineage>
        <taxon>Eukaryota</taxon>
        <taxon>Metazoa</taxon>
        <taxon>Ecdysozoa</taxon>
        <taxon>Arthropoda</taxon>
        <taxon>Chelicerata</taxon>
        <taxon>Arachnida</taxon>
        <taxon>Araneae</taxon>
        <taxon>Araneomorphae</taxon>
        <taxon>Entelegynae</taxon>
        <taxon>Araneoidea</taxon>
        <taxon>Araneidae</taxon>
        <taxon>Araneus</taxon>
    </lineage>
</organism>
<dbReference type="AlphaFoldDB" id="A0A4Y2S6F2"/>
<dbReference type="Proteomes" id="UP000499080">
    <property type="component" value="Unassembled WGS sequence"/>
</dbReference>
<gene>
    <name evidence="1" type="ORF">AVEN_94059_1</name>
</gene>
<keyword evidence="2" id="KW-1185">Reference proteome</keyword>
<evidence type="ECO:0000313" key="2">
    <source>
        <dbReference type="Proteomes" id="UP000499080"/>
    </source>
</evidence>
<reference evidence="1 2" key="1">
    <citation type="journal article" date="2019" name="Sci. Rep.">
        <title>Orb-weaving spider Araneus ventricosus genome elucidates the spidroin gene catalogue.</title>
        <authorList>
            <person name="Kono N."/>
            <person name="Nakamura H."/>
            <person name="Ohtoshi R."/>
            <person name="Moran D.A.P."/>
            <person name="Shinohara A."/>
            <person name="Yoshida Y."/>
            <person name="Fujiwara M."/>
            <person name="Mori M."/>
            <person name="Tomita M."/>
            <person name="Arakawa K."/>
        </authorList>
    </citation>
    <scope>NUCLEOTIDE SEQUENCE [LARGE SCALE GENOMIC DNA]</scope>
</reference>
<dbReference type="EMBL" id="BGPR01020016">
    <property type="protein sequence ID" value="GBN83587.1"/>
    <property type="molecule type" value="Genomic_DNA"/>
</dbReference>
<protein>
    <submittedName>
        <fullName evidence="1">Uncharacterized protein</fullName>
    </submittedName>
</protein>
<proteinExistence type="predicted"/>
<name>A0A4Y2S6F2_ARAVE</name>